<name>A0A4U2Z8S8_9BACT</name>
<evidence type="ECO:0000313" key="3">
    <source>
        <dbReference type="Proteomes" id="UP000309561"/>
    </source>
</evidence>
<reference evidence="2 3" key="1">
    <citation type="submission" date="2019-04" db="EMBL/GenBank/DDBJ databases">
        <title>Sulfurimonas crateris sp. nov. a facultative anaerobic sulfur-oxidizing chemolithautotrophic bacterium isolated from a terrestrial mud vulcano.</title>
        <authorList>
            <person name="Ratnikova N.M."/>
            <person name="Slobodkin A.I."/>
            <person name="Merkel A.Y."/>
            <person name="Novikov A."/>
            <person name="Bonch-Osmolovskaya E.A."/>
            <person name="Slobodkina G.B."/>
        </authorList>
    </citation>
    <scope>NUCLEOTIDE SEQUENCE [LARGE SCALE GENOMIC DNA]</scope>
    <source>
        <strain evidence="2 3">SN118</strain>
    </source>
</reference>
<dbReference type="AlphaFoldDB" id="A0A4U2Z8S8"/>
<dbReference type="RefSeq" id="WP_137013970.1">
    <property type="nucleotide sequence ID" value="NZ_SZPX01000005.1"/>
</dbReference>
<accession>A0A4U2Z8S8</accession>
<sequence length="136" mass="15239">MKKIFSSIAVLATLSFAGGFMDMGMSGDLHVMLSSERVLSEGQNRIKIELNRGGHGGKVVDAKDVRVKFFMPQMPGMPYMESKDICKKIENFFECNVNFPMGGTWQYQLFVKDEQGKDYKHKGSVNLGQASSAHRH</sequence>
<protein>
    <recommendedName>
        <fullName evidence="1">YtkA-like domain-containing protein</fullName>
    </recommendedName>
</protein>
<dbReference type="InterPro" id="IPR032693">
    <property type="entry name" value="YtkA-like_dom"/>
</dbReference>
<feature type="domain" description="YtkA-like" evidence="1">
    <location>
        <begin position="27"/>
        <end position="109"/>
    </location>
</feature>
<dbReference type="OrthoDB" id="5339750at2"/>
<evidence type="ECO:0000259" key="1">
    <source>
        <dbReference type="Pfam" id="PF13115"/>
    </source>
</evidence>
<comment type="caution">
    <text evidence="2">The sequence shown here is derived from an EMBL/GenBank/DDBJ whole genome shotgun (WGS) entry which is preliminary data.</text>
</comment>
<organism evidence="2 3">
    <name type="scientific">Sulfurimonas crateris</name>
    <dbReference type="NCBI Taxonomy" id="2574727"/>
    <lineage>
        <taxon>Bacteria</taxon>
        <taxon>Pseudomonadati</taxon>
        <taxon>Campylobacterota</taxon>
        <taxon>Epsilonproteobacteria</taxon>
        <taxon>Campylobacterales</taxon>
        <taxon>Sulfurimonadaceae</taxon>
        <taxon>Sulfurimonas</taxon>
    </lineage>
</organism>
<evidence type="ECO:0000313" key="2">
    <source>
        <dbReference type="EMBL" id="TKI69391.1"/>
    </source>
</evidence>
<dbReference type="EMBL" id="SZPX01000005">
    <property type="protein sequence ID" value="TKI69391.1"/>
    <property type="molecule type" value="Genomic_DNA"/>
</dbReference>
<dbReference type="Proteomes" id="UP000309561">
    <property type="component" value="Unassembled WGS sequence"/>
</dbReference>
<keyword evidence="3" id="KW-1185">Reference proteome</keyword>
<proteinExistence type="predicted"/>
<dbReference type="Pfam" id="PF13115">
    <property type="entry name" value="YtkA"/>
    <property type="match status" value="1"/>
</dbReference>
<gene>
    <name evidence="2" type="ORF">FCU45_07700</name>
</gene>